<dbReference type="EMBL" id="FOJN01000009">
    <property type="protein sequence ID" value="SFA54667.1"/>
    <property type="molecule type" value="Genomic_DNA"/>
</dbReference>
<keyword evidence="2" id="KW-0560">Oxidoreductase</keyword>
<accession>A0A1I0TSJ6</accession>
<dbReference type="PANTHER" id="PTHR44196">
    <property type="entry name" value="DEHYDROGENASE/REDUCTASE SDR FAMILY MEMBER 7B"/>
    <property type="match status" value="1"/>
</dbReference>
<dbReference type="AlphaFoldDB" id="A0A1I0TSJ6"/>
<dbReference type="PRINTS" id="PR00080">
    <property type="entry name" value="SDRFAMILY"/>
</dbReference>
<dbReference type="SUPFAM" id="SSF51735">
    <property type="entry name" value="NAD(P)-binding Rossmann-fold domains"/>
    <property type="match status" value="1"/>
</dbReference>
<sequence length="262" mass="28072">MSQPTVFITGAAAGIGRATALTYAAGGFHVGAYDIDETGLASLAKEIAAKGSTSTTGSLDVTDPEQFAARLQEFDEASGGRLDVLINNAGILRAGEFADQDLKIHRQQVEINVMGVIHGLHEAFPYLKKTRGAQVVNLCSASAIYGQPELATYGATKFAVRGLTEALDLEWHKHDISVKAMWPLFVQTAMTEGVSTGTTGSLGVKLTAQDVADAIYKSTQPAKRIYHKVHFPVGLPSKALSMGSRFSPVWLTREVNRRLSHT</sequence>
<dbReference type="GO" id="GO:0016020">
    <property type="term" value="C:membrane"/>
    <property type="evidence" value="ECO:0007669"/>
    <property type="project" value="TreeGrafter"/>
</dbReference>
<dbReference type="InterPro" id="IPR002347">
    <property type="entry name" value="SDR_fam"/>
</dbReference>
<dbReference type="Pfam" id="PF00106">
    <property type="entry name" value="adh_short"/>
    <property type="match status" value="1"/>
</dbReference>
<dbReference type="OrthoDB" id="658698at2"/>
<dbReference type="PRINTS" id="PR00081">
    <property type="entry name" value="GDHRDH"/>
</dbReference>
<evidence type="ECO:0000256" key="3">
    <source>
        <dbReference type="RuleBase" id="RU000363"/>
    </source>
</evidence>
<dbReference type="Gene3D" id="3.40.50.720">
    <property type="entry name" value="NAD(P)-binding Rossmann-like Domain"/>
    <property type="match status" value="1"/>
</dbReference>
<dbReference type="GO" id="GO:0016491">
    <property type="term" value="F:oxidoreductase activity"/>
    <property type="evidence" value="ECO:0007669"/>
    <property type="project" value="UniProtKB-KW"/>
</dbReference>
<evidence type="ECO:0000256" key="2">
    <source>
        <dbReference type="ARBA" id="ARBA00023002"/>
    </source>
</evidence>
<reference evidence="4 5" key="1">
    <citation type="submission" date="2016-10" db="EMBL/GenBank/DDBJ databases">
        <authorList>
            <person name="de Groot N.N."/>
        </authorList>
    </citation>
    <scope>NUCLEOTIDE SEQUENCE [LARGE SCALE GENOMIC DNA]</scope>
    <source>
        <strain evidence="4 5">DSM 44908</strain>
    </source>
</reference>
<dbReference type="GeneID" id="85487790"/>
<gene>
    <name evidence="4" type="ORF">SAMN05444374_10971</name>
</gene>
<dbReference type="RefSeq" id="WP_068363355.1">
    <property type="nucleotide sequence ID" value="NZ_FOJN01000009.1"/>
</dbReference>
<protein>
    <submittedName>
        <fullName evidence="4">Short-chain dehydrogenase</fullName>
    </submittedName>
</protein>
<proteinExistence type="inferred from homology"/>
<dbReference type="Proteomes" id="UP000182054">
    <property type="component" value="Unassembled WGS sequence"/>
</dbReference>
<evidence type="ECO:0000313" key="5">
    <source>
        <dbReference type="Proteomes" id="UP000182054"/>
    </source>
</evidence>
<evidence type="ECO:0000256" key="1">
    <source>
        <dbReference type="ARBA" id="ARBA00006484"/>
    </source>
</evidence>
<dbReference type="PANTHER" id="PTHR44196:SF1">
    <property type="entry name" value="DEHYDROGENASE_REDUCTASE SDR FAMILY MEMBER 7B"/>
    <property type="match status" value="1"/>
</dbReference>
<evidence type="ECO:0000313" key="4">
    <source>
        <dbReference type="EMBL" id="SFA54667.1"/>
    </source>
</evidence>
<dbReference type="NCBIfam" id="NF006123">
    <property type="entry name" value="PRK08267.1"/>
    <property type="match status" value="1"/>
</dbReference>
<name>A0A1I0TSJ6_9NOCA</name>
<organism evidence="4 5">
    <name type="scientific">Rhodococcoides kroppenstedtii</name>
    <dbReference type="NCBI Taxonomy" id="293050"/>
    <lineage>
        <taxon>Bacteria</taxon>
        <taxon>Bacillati</taxon>
        <taxon>Actinomycetota</taxon>
        <taxon>Actinomycetes</taxon>
        <taxon>Mycobacteriales</taxon>
        <taxon>Nocardiaceae</taxon>
        <taxon>Rhodococcoides</taxon>
    </lineage>
</organism>
<dbReference type="InterPro" id="IPR036291">
    <property type="entry name" value="NAD(P)-bd_dom_sf"/>
</dbReference>
<comment type="similarity">
    <text evidence="1 3">Belongs to the short-chain dehydrogenases/reductases (SDR) family.</text>
</comment>